<feature type="chain" id="PRO_5037325344" evidence="3">
    <location>
        <begin position="27"/>
        <end position="510"/>
    </location>
</feature>
<dbReference type="EMBL" id="JABTTY010000001">
    <property type="protein sequence ID" value="MBE7525201.1"/>
    <property type="molecule type" value="Genomic_DNA"/>
</dbReference>
<keyword evidence="2" id="KW-0812">Transmembrane</keyword>
<comment type="caution">
    <text evidence="4">The sequence shown here is derived from an EMBL/GenBank/DDBJ whole genome shotgun (WGS) entry which is preliminary data.</text>
</comment>
<dbReference type="Proteomes" id="UP000710385">
    <property type="component" value="Unassembled WGS sequence"/>
</dbReference>
<evidence type="ECO:0000313" key="5">
    <source>
        <dbReference type="Proteomes" id="UP000710385"/>
    </source>
</evidence>
<reference evidence="4" key="1">
    <citation type="submission" date="2020-05" db="EMBL/GenBank/DDBJ databases">
        <title>High-Quality Genomes of Partial-Nitritation/Anammox System by Hierarchical Clustering Based Hybrid Assembly.</title>
        <authorList>
            <person name="Liu L."/>
            <person name="Wang Y."/>
            <person name="Che Y."/>
            <person name="Chen Y."/>
            <person name="Xia Y."/>
            <person name="Luo R."/>
            <person name="Cheng S.H."/>
            <person name="Zheng C."/>
            <person name="Zhang T."/>
        </authorList>
    </citation>
    <scope>NUCLEOTIDE SEQUENCE</scope>
    <source>
        <strain evidence="4">H1_PAT1</strain>
    </source>
</reference>
<feature type="region of interest" description="Disordered" evidence="1">
    <location>
        <begin position="310"/>
        <end position="330"/>
    </location>
</feature>
<name>A0A928TQG9_UNCKA</name>
<sequence length="510" mass="55422">MRRNRHIWSAFFAAAALVSSSGISSAKDSSIAGGAGYTIERENGSQALRIRTHAGANIDTRKMAKAIGITPHAIRAENPTKTLALCKTGGRFAMSPGLRTVEDRRSNAVWERCSTEQQYVYMLPSSTLTVSGSTYRSFSEQQDVLGNMGRCSTAACAIEEVKKIAVGVREWPIIENVNGSDAPSVVRVGETTPSRPLPAQPSMSTFSAARTTFLAALVPVIRGISLHLMGSLAGLLAVCFIGFLGAVHKLRRMRSAKGAAEREIVQLRITKDRLELHSHQLATERDYYKKAHQYVAERLVAQSNFPAAQSRSAAEQLRGEREEYRRASESERKRANALDAEFRNLVRSVRTACGEESAPVYIDRMPAPLLARGAVELIRSKLGLPASIEGEKPGHVTQRMFAVMPSARTTLSASKEDSGIRRKVNVSESLAASETASSSIIGREYQSSFPSIVKTERNMPVVKLPLVHAGEPAWEYEADASAPYQWPGSTKLGIGERRIPKAPTSGITAA</sequence>
<gene>
    <name evidence="4" type="ORF">HS096_02310</name>
</gene>
<keyword evidence="2" id="KW-0472">Membrane</keyword>
<feature type="signal peptide" evidence="3">
    <location>
        <begin position="1"/>
        <end position="26"/>
    </location>
</feature>
<evidence type="ECO:0000256" key="1">
    <source>
        <dbReference type="SAM" id="MobiDB-lite"/>
    </source>
</evidence>
<keyword evidence="3" id="KW-0732">Signal</keyword>
<protein>
    <submittedName>
        <fullName evidence="4">Uncharacterized protein</fullName>
    </submittedName>
</protein>
<dbReference type="AlphaFoldDB" id="A0A928TQG9"/>
<evidence type="ECO:0000256" key="2">
    <source>
        <dbReference type="SAM" id="Phobius"/>
    </source>
</evidence>
<accession>A0A928TQG9</accession>
<evidence type="ECO:0000313" key="4">
    <source>
        <dbReference type="EMBL" id="MBE7525201.1"/>
    </source>
</evidence>
<feature type="compositionally biased region" description="Basic and acidic residues" evidence="1">
    <location>
        <begin position="317"/>
        <end position="330"/>
    </location>
</feature>
<proteinExistence type="predicted"/>
<evidence type="ECO:0000256" key="3">
    <source>
        <dbReference type="SAM" id="SignalP"/>
    </source>
</evidence>
<feature type="transmembrane region" description="Helical" evidence="2">
    <location>
        <begin position="226"/>
        <end position="247"/>
    </location>
</feature>
<organism evidence="4 5">
    <name type="scientific">candidate division WWE3 bacterium</name>
    <dbReference type="NCBI Taxonomy" id="2053526"/>
    <lineage>
        <taxon>Bacteria</taxon>
        <taxon>Katanobacteria</taxon>
    </lineage>
</organism>
<keyword evidence="2" id="KW-1133">Transmembrane helix</keyword>